<organism evidence="1 2">
    <name type="scientific">Apiospora phragmitis</name>
    <dbReference type="NCBI Taxonomy" id="2905665"/>
    <lineage>
        <taxon>Eukaryota</taxon>
        <taxon>Fungi</taxon>
        <taxon>Dikarya</taxon>
        <taxon>Ascomycota</taxon>
        <taxon>Pezizomycotina</taxon>
        <taxon>Sordariomycetes</taxon>
        <taxon>Xylariomycetidae</taxon>
        <taxon>Amphisphaeriales</taxon>
        <taxon>Apiosporaceae</taxon>
        <taxon>Apiospora</taxon>
    </lineage>
</organism>
<accession>A0ABR1VZN3</accession>
<keyword evidence="2" id="KW-1185">Reference proteome</keyword>
<protein>
    <submittedName>
        <fullName evidence="1">Uncharacterized protein</fullName>
    </submittedName>
</protein>
<evidence type="ECO:0000313" key="2">
    <source>
        <dbReference type="Proteomes" id="UP001480595"/>
    </source>
</evidence>
<gene>
    <name evidence="1" type="ORF">PG994_003949</name>
</gene>
<reference evidence="1 2" key="1">
    <citation type="submission" date="2023-01" db="EMBL/GenBank/DDBJ databases">
        <title>Analysis of 21 Apiospora genomes using comparative genomics revels a genus with tremendous synthesis potential of carbohydrate active enzymes and secondary metabolites.</title>
        <authorList>
            <person name="Sorensen T."/>
        </authorList>
    </citation>
    <scope>NUCLEOTIDE SEQUENCE [LARGE SCALE GENOMIC DNA]</scope>
    <source>
        <strain evidence="1 2">CBS 135458</strain>
    </source>
</reference>
<dbReference type="Proteomes" id="UP001480595">
    <property type="component" value="Unassembled WGS sequence"/>
</dbReference>
<comment type="caution">
    <text evidence="1">The sequence shown here is derived from an EMBL/GenBank/DDBJ whole genome shotgun (WGS) entry which is preliminary data.</text>
</comment>
<dbReference type="GeneID" id="92088421"/>
<evidence type="ECO:0000313" key="1">
    <source>
        <dbReference type="EMBL" id="KAK8076677.1"/>
    </source>
</evidence>
<sequence>MIPLITSAVQLKSLTLRHPGYSDVDAFFTQLACAPQLPALSELKFAGCNRVAPATLLRFIARFQATLESLWIENVTVAEGKIGDVLNQLATLDLPALRCVTVADCFRVFFCPLIFKQPVMEQCGDGFEFTLRSSRRKSRVNGVRYRGHGDDIRLALSALGDSSYKLQSGGSEPDTPDMYFPAGMQTGRVVREFA</sequence>
<name>A0ABR1VZN3_9PEZI</name>
<dbReference type="RefSeq" id="XP_066719636.1">
    <property type="nucleotide sequence ID" value="XM_066855358.1"/>
</dbReference>
<proteinExistence type="predicted"/>
<dbReference type="EMBL" id="JAQQWL010000004">
    <property type="protein sequence ID" value="KAK8076677.1"/>
    <property type="molecule type" value="Genomic_DNA"/>
</dbReference>